<evidence type="ECO:0000313" key="2">
    <source>
        <dbReference type="Proteomes" id="UP000075885"/>
    </source>
</evidence>
<name>A0A182PX83_9DIPT</name>
<sequence>MKYFVAAFLLIVAVAQLSS</sequence>
<dbReference type="EnsemblMetazoa" id="AEPI011570-RA">
    <property type="protein sequence ID" value="AEPI011570-PA"/>
    <property type="gene ID" value="AEPI011570"/>
</dbReference>
<dbReference type="Proteomes" id="UP000075885">
    <property type="component" value="Unassembled WGS sequence"/>
</dbReference>
<dbReference type="AlphaFoldDB" id="A0A182PX83"/>
<evidence type="ECO:0000313" key="1">
    <source>
        <dbReference type="EnsemblMetazoa" id="AEPI011570-PA"/>
    </source>
</evidence>
<reference evidence="2" key="1">
    <citation type="submission" date="2013-03" db="EMBL/GenBank/DDBJ databases">
        <title>The Genome Sequence of Anopheles epiroticus epiroticus2.</title>
        <authorList>
            <consortium name="The Broad Institute Genomics Platform"/>
            <person name="Neafsey D.E."/>
            <person name="Howell P."/>
            <person name="Walker B."/>
            <person name="Young S.K."/>
            <person name="Zeng Q."/>
            <person name="Gargeya S."/>
            <person name="Fitzgerald M."/>
            <person name="Haas B."/>
            <person name="Abouelleil A."/>
            <person name="Allen A.W."/>
            <person name="Alvarado L."/>
            <person name="Arachchi H.M."/>
            <person name="Berlin A.M."/>
            <person name="Chapman S.B."/>
            <person name="Gainer-Dewar J."/>
            <person name="Goldberg J."/>
            <person name="Griggs A."/>
            <person name="Gujja S."/>
            <person name="Hansen M."/>
            <person name="Howarth C."/>
            <person name="Imamovic A."/>
            <person name="Ireland A."/>
            <person name="Larimer J."/>
            <person name="McCowan C."/>
            <person name="Murphy C."/>
            <person name="Pearson M."/>
            <person name="Poon T.W."/>
            <person name="Priest M."/>
            <person name="Roberts A."/>
            <person name="Saif S."/>
            <person name="Shea T."/>
            <person name="Sisk P."/>
            <person name="Sykes S."/>
            <person name="Wortman J."/>
            <person name="Nusbaum C."/>
            <person name="Birren B."/>
        </authorList>
    </citation>
    <scope>NUCLEOTIDE SEQUENCE [LARGE SCALE GENOMIC DNA]</scope>
    <source>
        <strain evidence="2">Epiroticus2</strain>
    </source>
</reference>
<reference evidence="1" key="2">
    <citation type="submission" date="2020-05" db="UniProtKB">
        <authorList>
            <consortium name="EnsemblMetazoa"/>
        </authorList>
    </citation>
    <scope>IDENTIFICATION</scope>
    <source>
        <strain evidence="1">Epiroticus2</strain>
    </source>
</reference>
<protein>
    <submittedName>
        <fullName evidence="1">Uncharacterized protein</fullName>
    </submittedName>
</protein>
<proteinExistence type="predicted"/>
<accession>A0A182PX83</accession>
<organism evidence="1 2">
    <name type="scientific">Anopheles epiroticus</name>
    <dbReference type="NCBI Taxonomy" id="199890"/>
    <lineage>
        <taxon>Eukaryota</taxon>
        <taxon>Metazoa</taxon>
        <taxon>Ecdysozoa</taxon>
        <taxon>Arthropoda</taxon>
        <taxon>Hexapoda</taxon>
        <taxon>Insecta</taxon>
        <taxon>Pterygota</taxon>
        <taxon>Neoptera</taxon>
        <taxon>Endopterygota</taxon>
        <taxon>Diptera</taxon>
        <taxon>Nematocera</taxon>
        <taxon>Culicoidea</taxon>
        <taxon>Culicidae</taxon>
        <taxon>Anophelinae</taxon>
        <taxon>Anopheles</taxon>
    </lineage>
</organism>
<keyword evidence="2" id="KW-1185">Reference proteome</keyword>
<dbReference type="VEuPathDB" id="VectorBase:AEPI011570"/>